<dbReference type="Proteomes" id="UP000728185">
    <property type="component" value="Unassembled WGS sequence"/>
</dbReference>
<dbReference type="OrthoDB" id="6268404at2759"/>
<proteinExistence type="predicted"/>
<name>A0A8E0VNP4_9TREM</name>
<protein>
    <recommendedName>
        <fullName evidence="4">Ubiquitin-like domain-containing protein</fullName>
    </recommendedName>
</protein>
<dbReference type="EMBL" id="LUCM01003355">
    <property type="protein sequence ID" value="KAA0195914.1"/>
    <property type="molecule type" value="Genomic_DNA"/>
</dbReference>
<evidence type="ECO:0008006" key="4">
    <source>
        <dbReference type="Google" id="ProtNLM"/>
    </source>
</evidence>
<comment type="caution">
    <text evidence="2">The sequence shown here is derived from an EMBL/GenBank/DDBJ whole genome shotgun (WGS) entry which is preliminary data.</text>
</comment>
<gene>
    <name evidence="2" type="ORF">FBUS_05375</name>
</gene>
<dbReference type="AlphaFoldDB" id="A0A8E0VNP4"/>
<reference evidence="2" key="1">
    <citation type="submission" date="2019-05" db="EMBL/GenBank/DDBJ databases">
        <title>Annotation for the trematode Fasciolopsis buski.</title>
        <authorList>
            <person name="Choi Y.-J."/>
        </authorList>
    </citation>
    <scope>NUCLEOTIDE SEQUENCE</scope>
    <source>
        <strain evidence="2">HT</strain>
        <tissue evidence="2">Whole worm</tissue>
    </source>
</reference>
<organism evidence="2 3">
    <name type="scientific">Fasciolopsis buskii</name>
    <dbReference type="NCBI Taxonomy" id="27845"/>
    <lineage>
        <taxon>Eukaryota</taxon>
        <taxon>Metazoa</taxon>
        <taxon>Spiralia</taxon>
        <taxon>Lophotrochozoa</taxon>
        <taxon>Platyhelminthes</taxon>
        <taxon>Trematoda</taxon>
        <taxon>Digenea</taxon>
        <taxon>Plagiorchiida</taxon>
        <taxon>Echinostomata</taxon>
        <taxon>Echinostomatoidea</taxon>
        <taxon>Fasciolidae</taxon>
        <taxon>Fasciolopsis</taxon>
    </lineage>
</organism>
<evidence type="ECO:0000313" key="2">
    <source>
        <dbReference type="EMBL" id="KAA0195914.1"/>
    </source>
</evidence>
<keyword evidence="3" id="KW-1185">Reference proteome</keyword>
<sequence length="99" mass="11279">MKIFVRFTSGEIESRIVESDAPVVETLKKICVDLQDPHPERLAFFIGSRRVRKDDQFKKYGESIVPIFEVTHLWRGLSITEDDDDPGPTVGADNVDCKK</sequence>
<accession>A0A8E0VNP4</accession>
<evidence type="ECO:0000313" key="3">
    <source>
        <dbReference type="Proteomes" id="UP000728185"/>
    </source>
</evidence>
<feature type="region of interest" description="Disordered" evidence="1">
    <location>
        <begin position="80"/>
        <end position="99"/>
    </location>
</feature>
<evidence type="ECO:0000256" key="1">
    <source>
        <dbReference type="SAM" id="MobiDB-lite"/>
    </source>
</evidence>